<dbReference type="InterPro" id="IPR038717">
    <property type="entry name" value="Tc1-like_DDE_dom"/>
</dbReference>
<dbReference type="Pfam" id="PF13358">
    <property type="entry name" value="DDE_3"/>
    <property type="match status" value="1"/>
</dbReference>
<dbReference type="EMBL" id="MN739802">
    <property type="protein sequence ID" value="QHT26789.1"/>
    <property type="molecule type" value="Genomic_DNA"/>
</dbReference>
<dbReference type="GO" id="GO:0003676">
    <property type="term" value="F:nucleic acid binding"/>
    <property type="evidence" value="ECO:0007669"/>
    <property type="project" value="InterPro"/>
</dbReference>
<dbReference type="NCBIfam" id="NF033545">
    <property type="entry name" value="transpos_IS630"/>
    <property type="match status" value="1"/>
</dbReference>
<dbReference type="Pfam" id="PF13384">
    <property type="entry name" value="HTH_23"/>
    <property type="match status" value="1"/>
</dbReference>
<reference evidence="2" key="1">
    <citation type="journal article" date="2020" name="Nature">
        <title>Giant virus diversity and host interactions through global metagenomics.</title>
        <authorList>
            <person name="Schulz F."/>
            <person name="Roux S."/>
            <person name="Paez-Espino D."/>
            <person name="Jungbluth S."/>
            <person name="Walsh D.A."/>
            <person name="Denef V.J."/>
            <person name="McMahon K.D."/>
            <person name="Konstantinidis K.T."/>
            <person name="Eloe-Fadrosh E.A."/>
            <person name="Kyrpides N.C."/>
            <person name="Woyke T."/>
        </authorList>
    </citation>
    <scope>NUCLEOTIDE SEQUENCE</scope>
    <source>
        <strain evidence="2">GVMAG-M-3300023179-2</strain>
    </source>
</reference>
<protein>
    <recommendedName>
        <fullName evidence="1">Tc1-like transposase DDE domain-containing protein</fullName>
    </recommendedName>
</protein>
<dbReference type="AlphaFoldDB" id="A0A6C0EEW1"/>
<proteinExistence type="predicted"/>
<dbReference type="PANTHER" id="PTHR46564">
    <property type="entry name" value="TRANSPOSASE"/>
    <property type="match status" value="1"/>
</dbReference>
<dbReference type="PANTHER" id="PTHR46564:SF1">
    <property type="entry name" value="TRANSPOSASE"/>
    <property type="match status" value="1"/>
</dbReference>
<dbReference type="SUPFAM" id="SSF46689">
    <property type="entry name" value="Homeodomain-like"/>
    <property type="match status" value="1"/>
</dbReference>
<name>A0A6C0EEW1_9ZZZZ</name>
<dbReference type="InterPro" id="IPR036397">
    <property type="entry name" value="RNaseH_sf"/>
</dbReference>
<evidence type="ECO:0000313" key="2">
    <source>
        <dbReference type="EMBL" id="QHT26789.1"/>
    </source>
</evidence>
<dbReference type="InterPro" id="IPR009057">
    <property type="entry name" value="Homeodomain-like_sf"/>
</dbReference>
<evidence type="ECO:0000259" key="1">
    <source>
        <dbReference type="Pfam" id="PF13358"/>
    </source>
</evidence>
<accession>A0A6C0EEW1</accession>
<dbReference type="Gene3D" id="3.30.420.10">
    <property type="entry name" value="Ribonuclease H-like superfamily/Ribonuclease H"/>
    <property type="match status" value="1"/>
</dbReference>
<dbReference type="InterPro" id="IPR047655">
    <property type="entry name" value="Transpos_IS630-like"/>
</dbReference>
<feature type="domain" description="Tc1-like transposase DDE" evidence="1">
    <location>
        <begin position="147"/>
        <end position="290"/>
    </location>
</feature>
<dbReference type="Gene3D" id="1.10.10.60">
    <property type="entry name" value="Homeodomain-like"/>
    <property type="match status" value="1"/>
</dbReference>
<sequence>MHHSIDFKLSAVKLYLKINSIRKVAEILDCSKSSLHRWIERYFETKTVERKINKQKNSIITVKIQLFIKNAIQNNPAITLSKIKKKINKEYKIDISISYLFYIIKYKLNITHKQLRFKYYPEKKLATLREDKINFYKEIIKVGKKNIISIDETGFYLNMTKHLGRCEKGKKCYKTVHIYPFVKFNFICAIKYGKIIGYKLYEKDKGGIDNIKFTQFYNDFIKNKYEDNLIILDNARFHKSKDVVDNINKSKNKIIYSLPYNPQCNPIENLFSQLKNHVKNKSPDNFQELKSTIDKIIKHKITKEHLKNYFNYLFTQANDYINKKS</sequence>
<organism evidence="2">
    <name type="scientific">viral metagenome</name>
    <dbReference type="NCBI Taxonomy" id="1070528"/>
    <lineage>
        <taxon>unclassified sequences</taxon>
        <taxon>metagenomes</taxon>
        <taxon>organismal metagenomes</taxon>
    </lineage>
</organism>